<name>B0DCT9_LACBS</name>
<evidence type="ECO:0000313" key="3">
    <source>
        <dbReference type="Proteomes" id="UP000001194"/>
    </source>
</evidence>
<dbReference type="OrthoDB" id="9978173at2759"/>
<gene>
    <name evidence="2" type="ORF">LACBIDRAFT_327783</name>
</gene>
<dbReference type="HOGENOM" id="CLU_037155_3_0_1"/>
<dbReference type="GeneID" id="6077542"/>
<accession>B0DCT9</accession>
<proteinExistence type="predicted"/>
<sequence length="490" mass="54884">MPVTFHPSNIPAQSFTKTSRAYSAEGLLAAACPNQRAQCDEILKSSFSETDNGDILPKTNGFVHTVVEAYNNHRCLIIRPDDVWAAILVQLSFYINAHGEKFRSVFVSHEGKKMLTMTNEIIKNVNDPALRDWILPQFTTTPTDTVVFSVLMMATMKTYFTYRFMFGCGLPRVTLEGEKSDWEIILERLERLKEYGLQTIAWYHLLKPVISNFVRAFEDPKGAENLDFWNRICSSKHRGSGASYLAGWVFYYAEVKNRVDLYILKLVNEVDPATLSAEDFFRIYGNAAGAHLSSLVIDGTRYHEVDNKKIPSGFAEVDVLVESMLKCKMTVGLIGLQICSSGDKQKAKSGQRDTVKPVSDEENYSGGKSSLHFFNTCTAVKIKVFDAAYPTRGSSPIFCSASNSNVRSSPNSTINLRQRMRPGNGRQNNTGVHVGLPVLAGHDGKEAGIFRVWEWHFAQLDELHTSSRIVREIFDDLRSMLRGTGLSTAL</sequence>
<dbReference type="Proteomes" id="UP000001194">
    <property type="component" value="Unassembled WGS sequence"/>
</dbReference>
<organism evidence="3">
    <name type="scientific">Laccaria bicolor (strain S238N-H82 / ATCC MYA-4686)</name>
    <name type="common">Bicoloured deceiver</name>
    <name type="synonym">Laccaria laccata var. bicolor</name>
    <dbReference type="NCBI Taxonomy" id="486041"/>
    <lineage>
        <taxon>Eukaryota</taxon>
        <taxon>Fungi</taxon>
        <taxon>Dikarya</taxon>
        <taxon>Basidiomycota</taxon>
        <taxon>Agaricomycotina</taxon>
        <taxon>Agaricomycetes</taxon>
        <taxon>Agaricomycetidae</taxon>
        <taxon>Agaricales</taxon>
        <taxon>Agaricineae</taxon>
        <taxon>Hydnangiaceae</taxon>
        <taxon>Laccaria</taxon>
    </lineage>
</organism>
<keyword evidence="3" id="KW-1185">Reference proteome</keyword>
<dbReference type="PANTHER" id="PTHR31252">
    <property type="entry name" value="DUF4419 DOMAIN-CONTAINING PROTEIN"/>
    <property type="match status" value="1"/>
</dbReference>
<dbReference type="RefSeq" id="XP_001881744.1">
    <property type="nucleotide sequence ID" value="XM_001881709.1"/>
</dbReference>
<dbReference type="InParanoid" id="B0DCT9"/>
<dbReference type="EMBL" id="DS547104">
    <property type="protein sequence ID" value="EDR07352.1"/>
    <property type="molecule type" value="Genomic_DNA"/>
</dbReference>
<evidence type="ECO:0000313" key="2">
    <source>
        <dbReference type="EMBL" id="EDR07352.1"/>
    </source>
</evidence>
<evidence type="ECO:0000256" key="1">
    <source>
        <dbReference type="SAM" id="MobiDB-lite"/>
    </source>
</evidence>
<dbReference type="AlphaFoldDB" id="B0DCT9"/>
<protein>
    <submittedName>
        <fullName evidence="2">Predicted protein</fullName>
    </submittedName>
</protein>
<dbReference type="Pfam" id="PF14388">
    <property type="entry name" value="DUF4419"/>
    <property type="match status" value="1"/>
</dbReference>
<feature type="compositionally biased region" description="Basic and acidic residues" evidence="1">
    <location>
        <begin position="344"/>
        <end position="359"/>
    </location>
</feature>
<reference evidence="2 3" key="1">
    <citation type="journal article" date="2008" name="Nature">
        <title>The genome of Laccaria bicolor provides insights into mycorrhizal symbiosis.</title>
        <authorList>
            <person name="Martin F."/>
            <person name="Aerts A."/>
            <person name="Ahren D."/>
            <person name="Brun A."/>
            <person name="Danchin E.G.J."/>
            <person name="Duchaussoy F."/>
            <person name="Gibon J."/>
            <person name="Kohler A."/>
            <person name="Lindquist E."/>
            <person name="Pereda V."/>
            <person name="Salamov A."/>
            <person name="Shapiro H.J."/>
            <person name="Wuyts J."/>
            <person name="Blaudez D."/>
            <person name="Buee M."/>
            <person name="Brokstein P."/>
            <person name="Canbaeck B."/>
            <person name="Cohen D."/>
            <person name="Courty P.E."/>
            <person name="Coutinho P.M."/>
            <person name="Delaruelle C."/>
            <person name="Detter J.C."/>
            <person name="Deveau A."/>
            <person name="DiFazio S."/>
            <person name="Duplessis S."/>
            <person name="Fraissinet-Tachet L."/>
            <person name="Lucic E."/>
            <person name="Frey-Klett P."/>
            <person name="Fourrey C."/>
            <person name="Feussner I."/>
            <person name="Gay G."/>
            <person name="Grimwood J."/>
            <person name="Hoegger P.J."/>
            <person name="Jain P."/>
            <person name="Kilaru S."/>
            <person name="Labbe J."/>
            <person name="Lin Y.C."/>
            <person name="Legue V."/>
            <person name="Le Tacon F."/>
            <person name="Marmeisse R."/>
            <person name="Melayah D."/>
            <person name="Montanini B."/>
            <person name="Muratet M."/>
            <person name="Nehls U."/>
            <person name="Niculita-Hirzel H."/>
            <person name="Oudot-Le Secq M.P."/>
            <person name="Peter M."/>
            <person name="Quesneville H."/>
            <person name="Rajashekar B."/>
            <person name="Reich M."/>
            <person name="Rouhier N."/>
            <person name="Schmutz J."/>
            <person name="Yin T."/>
            <person name="Chalot M."/>
            <person name="Henrissat B."/>
            <person name="Kuees U."/>
            <person name="Lucas S."/>
            <person name="Van de Peer Y."/>
            <person name="Podila G.K."/>
            <person name="Polle A."/>
            <person name="Pukkila P.J."/>
            <person name="Richardson P.M."/>
            <person name="Rouze P."/>
            <person name="Sanders I.R."/>
            <person name="Stajich J.E."/>
            <person name="Tunlid A."/>
            <person name="Tuskan G."/>
            <person name="Grigoriev I.V."/>
        </authorList>
    </citation>
    <scope>NUCLEOTIDE SEQUENCE [LARGE SCALE GENOMIC DNA]</scope>
    <source>
        <strain evidence="3">S238N-H82 / ATCC MYA-4686</strain>
    </source>
</reference>
<dbReference type="PANTHER" id="PTHR31252:SF11">
    <property type="entry name" value="DUF4419 DOMAIN-CONTAINING PROTEIN"/>
    <property type="match status" value="1"/>
</dbReference>
<dbReference type="KEGG" id="lbc:LACBIDRAFT_327783"/>
<dbReference type="InterPro" id="IPR025533">
    <property type="entry name" value="DUF4419"/>
</dbReference>
<feature type="region of interest" description="Disordered" evidence="1">
    <location>
        <begin position="344"/>
        <end position="364"/>
    </location>
</feature>